<dbReference type="Pfam" id="PF03328">
    <property type="entry name" value="HpcH_HpaI"/>
    <property type="match status" value="1"/>
</dbReference>
<dbReference type="InterPro" id="IPR050251">
    <property type="entry name" value="HpcH-HpaI_aldolase"/>
</dbReference>
<dbReference type="InterPro" id="IPR015813">
    <property type="entry name" value="Pyrv/PenolPyrv_kinase-like_dom"/>
</dbReference>
<dbReference type="AlphaFoldDB" id="A0A9X1MPW6"/>
<organism evidence="5 6">
    <name type="scientific">Blastopirellula sediminis</name>
    <dbReference type="NCBI Taxonomy" id="2894196"/>
    <lineage>
        <taxon>Bacteria</taxon>
        <taxon>Pseudomonadati</taxon>
        <taxon>Planctomycetota</taxon>
        <taxon>Planctomycetia</taxon>
        <taxon>Pirellulales</taxon>
        <taxon>Pirellulaceae</taxon>
        <taxon>Blastopirellula</taxon>
    </lineage>
</organism>
<reference evidence="5" key="1">
    <citation type="submission" date="2021-11" db="EMBL/GenBank/DDBJ databases">
        <title>Genome sequence.</title>
        <authorList>
            <person name="Sun Q."/>
        </authorList>
    </citation>
    <scope>NUCLEOTIDE SEQUENCE</scope>
    <source>
        <strain evidence="5">JC732</strain>
    </source>
</reference>
<dbReference type="PANTHER" id="PTHR30502">
    <property type="entry name" value="2-KETO-3-DEOXY-L-RHAMNONATE ALDOLASE"/>
    <property type="match status" value="1"/>
</dbReference>
<dbReference type="InterPro" id="IPR005000">
    <property type="entry name" value="Aldolase/citrate-lyase_domain"/>
</dbReference>
<proteinExistence type="inferred from homology"/>
<keyword evidence="3 5" id="KW-0456">Lyase</keyword>
<sequence length="276" mass="29607">MRRSKVLAKVRNDVPAFGTALHLNSPDVYEMAGLMGFDAIWLDMEHHATTVESAANLIRAARAGGADVVARPAKGEYMRLGRMLEAGASGIMYPRCCSAEEAAEVVQWMKFAPLGKRGCDASGPDVPYMLTPLTEYLTAANEETFLIIQLEDPESLQHVDAIAAVPGVDMLMLGPGDFSILSGIPGQFDHPLVLEAQEKVIQAALNAGKTWAATCGSVAQAKAFADRGARMLFHGCDIVCVKQGLEKIKNEMAQALNQPIPGILGNGAAKHYQETR</sequence>
<evidence type="ECO:0000259" key="4">
    <source>
        <dbReference type="Pfam" id="PF03328"/>
    </source>
</evidence>
<dbReference type="Proteomes" id="UP001139103">
    <property type="component" value="Unassembled WGS sequence"/>
</dbReference>
<dbReference type="GO" id="GO:0046872">
    <property type="term" value="F:metal ion binding"/>
    <property type="evidence" value="ECO:0007669"/>
    <property type="project" value="UniProtKB-KW"/>
</dbReference>
<gene>
    <name evidence="5" type="ORF">LOC68_22450</name>
</gene>
<dbReference type="RefSeq" id="WP_230222898.1">
    <property type="nucleotide sequence ID" value="NZ_JAJKFT010000010.1"/>
</dbReference>
<dbReference type="GO" id="GO:0016832">
    <property type="term" value="F:aldehyde-lyase activity"/>
    <property type="evidence" value="ECO:0007669"/>
    <property type="project" value="TreeGrafter"/>
</dbReference>
<dbReference type="InterPro" id="IPR040442">
    <property type="entry name" value="Pyrv_kinase-like_dom_sf"/>
</dbReference>
<comment type="similarity">
    <text evidence="1">Belongs to the HpcH/HpaI aldolase family.</text>
</comment>
<dbReference type="EMBL" id="JAJKFT010000010">
    <property type="protein sequence ID" value="MCC9631163.1"/>
    <property type="molecule type" value="Genomic_DNA"/>
</dbReference>
<protein>
    <submittedName>
        <fullName evidence="5">Aldolase/citrate lyase family protein</fullName>
    </submittedName>
</protein>
<evidence type="ECO:0000256" key="3">
    <source>
        <dbReference type="ARBA" id="ARBA00023239"/>
    </source>
</evidence>
<evidence type="ECO:0000256" key="1">
    <source>
        <dbReference type="ARBA" id="ARBA00005568"/>
    </source>
</evidence>
<keyword evidence="2" id="KW-0479">Metal-binding</keyword>
<comment type="caution">
    <text evidence="5">The sequence shown here is derived from an EMBL/GenBank/DDBJ whole genome shotgun (WGS) entry which is preliminary data.</text>
</comment>
<dbReference type="PANTHER" id="PTHR30502:SF0">
    <property type="entry name" value="PHOSPHOENOLPYRUVATE CARBOXYLASE FAMILY PROTEIN"/>
    <property type="match status" value="1"/>
</dbReference>
<evidence type="ECO:0000313" key="5">
    <source>
        <dbReference type="EMBL" id="MCC9631163.1"/>
    </source>
</evidence>
<name>A0A9X1MPW6_9BACT</name>
<evidence type="ECO:0000256" key="2">
    <source>
        <dbReference type="ARBA" id="ARBA00022723"/>
    </source>
</evidence>
<accession>A0A9X1MPW6</accession>
<dbReference type="SUPFAM" id="SSF51621">
    <property type="entry name" value="Phosphoenolpyruvate/pyruvate domain"/>
    <property type="match status" value="1"/>
</dbReference>
<keyword evidence="6" id="KW-1185">Reference proteome</keyword>
<evidence type="ECO:0000313" key="6">
    <source>
        <dbReference type="Proteomes" id="UP001139103"/>
    </source>
</evidence>
<dbReference type="Gene3D" id="3.20.20.60">
    <property type="entry name" value="Phosphoenolpyruvate-binding domains"/>
    <property type="match status" value="1"/>
</dbReference>
<feature type="domain" description="HpcH/HpaI aldolase/citrate lyase" evidence="4">
    <location>
        <begin position="22"/>
        <end position="238"/>
    </location>
</feature>
<dbReference type="GO" id="GO:0005737">
    <property type="term" value="C:cytoplasm"/>
    <property type="evidence" value="ECO:0007669"/>
    <property type="project" value="TreeGrafter"/>
</dbReference>